<comment type="caution">
    <text evidence="2">The sequence shown here is derived from an EMBL/GenBank/DDBJ whole genome shotgun (WGS) entry which is preliminary data.</text>
</comment>
<dbReference type="AlphaFoldDB" id="A0A484B4I4"/>
<evidence type="ECO:0000313" key="2">
    <source>
        <dbReference type="EMBL" id="TDG43598.1"/>
    </source>
</evidence>
<protein>
    <submittedName>
        <fullName evidence="2">Uncharacterized protein</fullName>
    </submittedName>
</protein>
<dbReference type="EMBL" id="LSRL02000143">
    <property type="protein sequence ID" value="TDG43598.1"/>
    <property type="molecule type" value="Genomic_DNA"/>
</dbReference>
<feature type="compositionally biased region" description="Basic and acidic residues" evidence="1">
    <location>
        <begin position="1"/>
        <end position="16"/>
    </location>
</feature>
<evidence type="ECO:0000256" key="1">
    <source>
        <dbReference type="SAM" id="MobiDB-lite"/>
    </source>
</evidence>
<keyword evidence="3" id="KW-1185">Reference proteome</keyword>
<dbReference type="OrthoDB" id="5984008at2759"/>
<sequence>MVELRQHAVRQQHDSNSHSQSQSHSNSNSCNNNTKLNCRNRQLMRGSNRTKVKLKCRPSTTATSAATATVTATATEVTTATATSATATAPATESKKSFIATAATTTTAIAANAHINAAMDITYNNCNNNNCNTANRNSKHNSNTSSCPAATRTSNTCCWSTKMWLALPLLMCMLCACPHTDALRLTNGGNSLSKGVGANKEQLNIGLIAPHTNFGKREYLRSINNAVTGLTKTRGAKLTFLKDYSFEQKNIHFDMMSLTPSPTGK</sequence>
<reference evidence="2 3" key="1">
    <citation type="journal article" date="2019" name="J. Hered.">
        <title>An Improved Genome Assembly for Drosophila navojoa, the Basal Species in the mojavensis Cluster.</title>
        <authorList>
            <person name="Vanderlinde T."/>
            <person name="Dupim E.G."/>
            <person name="Nazario-Yepiz N.O."/>
            <person name="Carvalho A.B."/>
        </authorList>
    </citation>
    <scope>NUCLEOTIDE SEQUENCE [LARGE SCALE GENOMIC DNA]</scope>
    <source>
        <strain evidence="2">Navoj_Jal97</strain>
        <tissue evidence="2">Whole organism</tissue>
    </source>
</reference>
<accession>A0A484B4I4</accession>
<feature type="region of interest" description="Disordered" evidence="1">
    <location>
        <begin position="1"/>
        <end position="36"/>
    </location>
</feature>
<gene>
    <name evidence="2" type="ORF">AWZ03_009994</name>
</gene>
<dbReference type="Proteomes" id="UP000295192">
    <property type="component" value="Unassembled WGS sequence"/>
</dbReference>
<proteinExistence type="predicted"/>
<name>A0A484B4I4_DRONA</name>
<dbReference type="STRING" id="7232.A0A484B4I4"/>
<feature type="compositionally biased region" description="Low complexity" evidence="1">
    <location>
        <begin position="17"/>
        <end position="33"/>
    </location>
</feature>
<organism evidence="2 3">
    <name type="scientific">Drosophila navojoa</name>
    <name type="common">Fruit fly</name>
    <dbReference type="NCBI Taxonomy" id="7232"/>
    <lineage>
        <taxon>Eukaryota</taxon>
        <taxon>Metazoa</taxon>
        <taxon>Ecdysozoa</taxon>
        <taxon>Arthropoda</taxon>
        <taxon>Hexapoda</taxon>
        <taxon>Insecta</taxon>
        <taxon>Pterygota</taxon>
        <taxon>Neoptera</taxon>
        <taxon>Endopterygota</taxon>
        <taxon>Diptera</taxon>
        <taxon>Brachycera</taxon>
        <taxon>Muscomorpha</taxon>
        <taxon>Ephydroidea</taxon>
        <taxon>Drosophilidae</taxon>
        <taxon>Drosophila</taxon>
    </lineage>
</organism>
<evidence type="ECO:0000313" key="3">
    <source>
        <dbReference type="Proteomes" id="UP000295192"/>
    </source>
</evidence>